<dbReference type="EMBL" id="KB320558">
    <property type="protein sequence ID" value="ELW68773.1"/>
    <property type="molecule type" value="Genomic_DNA"/>
</dbReference>
<reference evidence="3" key="2">
    <citation type="journal article" date="2013" name="Nat. Commun.">
        <title>Genome of the Chinese tree shrew.</title>
        <authorList>
            <person name="Fan Y."/>
            <person name="Huang Z.Y."/>
            <person name="Cao C.C."/>
            <person name="Chen C.S."/>
            <person name="Chen Y.X."/>
            <person name="Fan D.D."/>
            <person name="He J."/>
            <person name="Hou H.L."/>
            <person name="Hu L."/>
            <person name="Hu X.T."/>
            <person name="Jiang X.T."/>
            <person name="Lai R."/>
            <person name="Lang Y.S."/>
            <person name="Liang B."/>
            <person name="Liao S.G."/>
            <person name="Mu D."/>
            <person name="Ma Y.Y."/>
            <person name="Niu Y.Y."/>
            <person name="Sun X.Q."/>
            <person name="Xia J.Q."/>
            <person name="Xiao J."/>
            <person name="Xiong Z.Q."/>
            <person name="Xu L."/>
            <person name="Yang L."/>
            <person name="Zhang Y."/>
            <person name="Zhao W."/>
            <person name="Zhao X.D."/>
            <person name="Zheng Y.T."/>
            <person name="Zhou J.M."/>
            <person name="Zhu Y.B."/>
            <person name="Zhang G.J."/>
            <person name="Wang J."/>
            <person name="Yao Y.G."/>
        </authorList>
    </citation>
    <scope>NUCLEOTIDE SEQUENCE [LARGE SCALE GENOMIC DNA]</scope>
</reference>
<sequence length="100" mass="11015">MFIMYSSVDTSEEQKQQELPADTDRNELEGVHVVFRTRDTARELAKGYRCRDDLQHGQDCKSGSYCHRTGGIAAALHGSTPSSNSTEKPARSEGCPYCGS</sequence>
<dbReference type="InParanoid" id="L9L1C9"/>
<feature type="region of interest" description="Disordered" evidence="1">
    <location>
        <begin position="77"/>
        <end position="100"/>
    </location>
</feature>
<evidence type="ECO:0000256" key="1">
    <source>
        <dbReference type="SAM" id="MobiDB-lite"/>
    </source>
</evidence>
<organism evidence="2 3">
    <name type="scientific">Tupaia chinensis</name>
    <name type="common">Chinese tree shrew</name>
    <name type="synonym">Tupaia belangeri chinensis</name>
    <dbReference type="NCBI Taxonomy" id="246437"/>
    <lineage>
        <taxon>Eukaryota</taxon>
        <taxon>Metazoa</taxon>
        <taxon>Chordata</taxon>
        <taxon>Craniata</taxon>
        <taxon>Vertebrata</taxon>
        <taxon>Euteleostomi</taxon>
        <taxon>Mammalia</taxon>
        <taxon>Eutheria</taxon>
        <taxon>Euarchontoglires</taxon>
        <taxon>Scandentia</taxon>
        <taxon>Tupaiidae</taxon>
        <taxon>Tupaia</taxon>
    </lineage>
</organism>
<dbReference type="AlphaFoldDB" id="L9L1C9"/>
<proteinExistence type="predicted"/>
<name>L9L1C9_TUPCH</name>
<keyword evidence="3" id="KW-1185">Reference proteome</keyword>
<feature type="region of interest" description="Disordered" evidence="1">
    <location>
        <begin position="1"/>
        <end position="26"/>
    </location>
</feature>
<feature type="compositionally biased region" description="Basic and acidic residues" evidence="1">
    <location>
        <begin position="12"/>
        <end position="26"/>
    </location>
</feature>
<accession>L9L1C9</accession>
<evidence type="ECO:0000313" key="2">
    <source>
        <dbReference type="EMBL" id="ELW68773.1"/>
    </source>
</evidence>
<evidence type="ECO:0000313" key="3">
    <source>
        <dbReference type="Proteomes" id="UP000011518"/>
    </source>
</evidence>
<protein>
    <submittedName>
        <fullName evidence="2">Uncharacterized protein</fullName>
    </submittedName>
</protein>
<reference evidence="3" key="1">
    <citation type="submission" date="2012-07" db="EMBL/GenBank/DDBJ databases">
        <title>Genome of the Chinese tree shrew, a rising model animal genetically related to primates.</title>
        <authorList>
            <person name="Zhang G."/>
            <person name="Fan Y."/>
            <person name="Yao Y."/>
            <person name="Huang Z."/>
        </authorList>
    </citation>
    <scope>NUCLEOTIDE SEQUENCE [LARGE SCALE GENOMIC DNA]</scope>
</reference>
<dbReference type="Proteomes" id="UP000011518">
    <property type="component" value="Unassembled WGS sequence"/>
</dbReference>
<gene>
    <name evidence="2" type="ORF">TREES_T100011715</name>
</gene>